<gene>
    <name evidence="1" type="ORF">FHX81_7329</name>
</gene>
<proteinExistence type="predicted"/>
<evidence type="ECO:0000313" key="2">
    <source>
        <dbReference type="Proteomes" id="UP000316628"/>
    </source>
</evidence>
<keyword evidence="2" id="KW-1185">Reference proteome</keyword>
<accession>A0A543JPW1</accession>
<dbReference type="Proteomes" id="UP000316628">
    <property type="component" value="Unassembled WGS sequence"/>
</dbReference>
<dbReference type="RefSeq" id="WP_141982995.1">
    <property type="nucleotide sequence ID" value="NZ_VFPP01000001.1"/>
</dbReference>
<evidence type="ECO:0000313" key="1">
    <source>
        <dbReference type="EMBL" id="TQM84869.1"/>
    </source>
</evidence>
<sequence>MARFSPVITSYAPENFDLWPVSRGDGGWLHLDGAAGPDDVGTVLCTLYLDSGGKDARTAAAAVHELIGFDVLYGRGGLLLDGGDGVRAEPGGSDLFEWRTWVDAVHRAPVVLGHPPSPWVERVAEDVIRVWVGEGRGGPHVDVPGTALPAMLRAAQRDLVDFLGPLRSWAGVHSPHQAELLVASVDAGLQITDPLPL</sequence>
<dbReference type="EMBL" id="VFPP01000001">
    <property type="protein sequence ID" value="TQM84869.1"/>
    <property type="molecule type" value="Genomic_DNA"/>
</dbReference>
<dbReference type="AlphaFoldDB" id="A0A543JPW1"/>
<name>A0A543JPW1_9PSEU</name>
<dbReference type="OrthoDB" id="581789at2"/>
<protein>
    <submittedName>
        <fullName evidence="1">Uncharacterized protein</fullName>
    </submittedName>
</protein>
<reference evidence="1 2" key="1">
    <citation type="submission" date="2019-06" db="EMBL/GenBank/DDBJ databases">
        <title>Sequencing the genomes of 1000 actinobacteria strains.</title>
        <authorList>
            <person name="Klenk H.-P."/>
        </authorList>
    </citation>
    <scope>NUCLEOTIDE SEQUENCE [LARGE SCALE GENOMIC DNA]</scope>
    <source>
        <strain evidence="1 2">DSM 45456</strain>
    </source>
</reference>
<organism evidence="1 2">
    <name type="scientific">Saccharothrix saharensis</name>
    <dbReference type="NCBI Taxonomy" id="571190"/>
    <lineage>
        <taxon>Bacteria</taxon>
        <taxon>Bacillati</taxon>
        <taxon>Actinomycetota</taxon>
        <taxon>Actinomycetes</taxon>
        <taxon>Pseudonocardiales</taxon>
        <taxon>Pseudonocardiaceae</taxon>
        <taxon>Saccharothrix</taxon>
    </lineage>
</organism>
<comment type="caution">
    <text evidence="1">The sequence shown here is derived from an EMBL/GenBank/DDBJ whole genome shotgun (WGS) entry which is preliminary data.</text>
</comment>